<evidence type="ECO:0000313" key="3">
    <source>
        <dbReference type="Proteomes" id="UP001217089"/>
    </source>
</evidence>
<sequence length="187" mass="21133">MALYRTQVRLKTIDACSILVSFLRRRTSQPDPCQDRLNNCKNYGNIVCVNYAPWSKDNCARYCGFCTHNAFEALYTTGPPPCVDGLSNCRDFGLSVCHDEKYTENVFTKEKPMHMEINGADGFCICPLYYNLPSSCTLVQSPNDCCQKPVCNFNQHLQTVEGTAPAVTTSGVCKYMYFYFISKIDDN</sequence>
<gene>
    <name evidence="2" type="ORF">KUTeg_019375</name>
</gene>
<feature type="domain" description="ShKT" evidence="1">
    <location>
        <begin position="32"/>
        <end position="67"/>
    </location>
</feature>
<proteinExistence type="predicted"/>
<evidence type="ECO:0000313" key="2">
    <source>
        <dbReference type="EMBL" id="KAJ8302979.1"/>
    </source>
</evidence>
<keyword evidence="3" id="KW-1185">Reference proteome</keyword>
<protein>
    <recommendedName>
        <fullName evidence="1">ShKT domain-containing protein</fullName>
    </recommendedName>
</protein>
<evidence type="ECO:0000259" key="1">
    <source>
        <dbReference type="SMART" id="SM00254"/>
    </source>
</evidence>
<comment type="caution">
    <text evidence="2">The sequence shown here is derived from an EMBL/GenBank/DDBJ whole genome shotgun (WGS) entry which is preliminary data.</text>
</comment>
<dbReference type="InterPro" id="IPR003582">
    <property type="entry name" value="ShKT_dom"/>
</dbReference>
<name>A0ABQ9ECC2_TEGGR</name>
<dbReference type="EMBL" id="JARBDR010000917">
    <property type="protein sequence ID" value="KAJ8302979.1"/>
    <property type="molecule type" value="Genomic_DNA"/>
</dbReference>
<accession>A0ABQ9ECC2</accession>
<dbReference type="SMART" id="SM00254">
    <property type="entry name" value="ShKT"/>
    <property type="match status" value="1"/>
</dbReference>
<reference evidence="2 3" key="1">
    <citation type="submission" date="2022-12" db="EMBL/GenBank/DDBJ databases">
        <title>Chromosome-level genome of Tegillarca granosa.</title>
        <authorList>
            <person name="Kim J."/>
        </authorList>
    </citation>
    <scope>NUCLEOTIDE SEQUENCE [LARGE SCALE GENOMIC DNA]</scope>
    <source>
        <strain evidence="2">Teg-2019</strain>
        <tissue evidence="2">Adductor muscle</tissue>
    </source>
</reference>
<dbReference type="Proteomes" id="UP001217089">
    <property type="component" value="Unassembled WGS sequence"/>
</dbReference>
<organism evidence="2 3">
    <name type="scientific">Tegillarca granosa</name>
    <name type="common">Malaysian cockle</name>
    <name type="synonym">Anadara granosa</name>
    <dbReference type="NCBI Taxonomy" id="220873"/>
    <lineage>
        <taxon>Eukaryota</taxon>
        <taxon>Metazoa</taxon>
        <taxon>Spiralia</taxon>
        <taxon>Lophotrochozoa</taxon>
        <taxon>Mollusca</taxon>
        <taxon>Bivalvia</taxon>
        <taxon>Autobranchia</taxon>
        <taxon>Pteriomorphia</taxon>
        <taxon>Arcoida</taxon>
        <taxon>Arcoidea</taxon>
        <taxon>Arcidae</taxon>
        <taxon>Tegillarca</taxon>
    </lineage>
</organism>